<comment type="caution">
    <text evidence="3">The sequence shown here is derived from an EMBL/GenBank/DDBJ whole genome shotgun (WGS) entry which is preliminary data.</text>
</comment>
<evidence type="ECO:0000256" key="1">
    <source>
        <dbReference type="SAM" id="SignalP"/>
    </source>
</evidence>
<sequence>MKMLMLLAVLLTGSAALAQDVPASQVPASITKAFRAKFPRTTGLDWEKKGNLYEADFDVNMVDHKALFDETGKLVAFKRDIRNADLPAAVKKTIQADYKDYRIDDVQRLERNGEVYYQVELDGKPGDQKLVFTKDGKVDSTQQYW</sequence>
<protein>
    <recommendedName>
        <fullName evidence="2">Putative beta-lactamase-inhibitor-like PepSY-like domain-containing protein</fullName>
    </recommendedName>
</protein>
<keyword evidence="1" id="KW-0732">Signal</keyword>
<dbReference type="InterPro" id="IPR021533">
    <property type="entry name" value="PepSY-like"/>
</dbReference>
<dbReference type="Pfam" id="PF11396">
    <property type="entry name" value="PepSY_like"/>
    <property type="match status" value="1"/>
</dbReference>
<dbReference type="AlphaFoldDB" id="A0A3N4PN45"/>
<dbReference type="Gene3D" id="3.10.450.360">
    <property type="match status" value="1"/>
</dbReference>
<feature type="chain" id="PRO_5018249810" description="Putative beta-lactamase-inhibitor-like PepSY-like domain-containing protein" evidence="1">
    <location>
        <begin position="19"/>
        <end position="145"/>
    </location>
</feature>
<feature type="domain" description="Putative beta-lactamase-inhibitor-like PepSY-like" evidence="2">
    <location>
        <begin position="53"/>
        <end position="138"/>
    </location>
</feature>
<dbReference type="SUPFAM" id="SSF160574">
    <property type="entry name" value="BT0923-like"/>
    <property type="match status" value="1"/>
</dbReference>
<evidence type="ECO:0000313" key="4">
    <source>
        <dbReference type="Proteomes" id="UP000278351"/>
    </source>
</evidence>
<name>A0A3N4PN45_9BACT</name>
<organism evidence="3 4">
    <name type="scientific">Chitinophaga lutea</name>
    <dbReference type="NCBI Taxonomy" id="2488634"/>
    <lineage>
        <taxon>Bacteria</taxon>
        <taxon>Pseudomonadati</taxon>
        <taxon>Bacteroidota</taxon>
        <taxon>Chitinophagia</taxon>
        <taxon>Chitinophagales</taxon>
        <taxon>Chitinophagaceae</taxon>
        <taxon>Chitinophaga</taxon>
    </lineage>
</organism>
<reference evidence="3 4" key="1">
    <citation type="submission" date="2018-11" db="EMBL/GenBank/DDBJ databases">
        <title>Chitinophaga lutea sp.nov., isolate from arsenic contaminated soil.</title>
        <authorList>
            <person name="Zong Y."/>
        </authorList>
    </citation>
    <scope>NUCLEOTIDE SEQUENCE [LARGE SCALE GENOMIC DNA]</scope>
    <source>
        <strain evidence="3 4">ZY74</strain>
    </source>
</reference>
<evidence type="ECO:0000259" key="2">
    <source>
        <dbReference type="Pfam" id="PF11396"/>
    </source>
</evidence>
<evidence type="ECO:0000313" key="3">
    <source>
        <dbReference type="EMBL" id="RPE08069.1"/>
    </source>
</evidence>
<accession>A0A3N4PN45</accession>
<dbReference type="EMBL" id="RPDH01000002">
    <property type="protein sequence ID" value="RPE08069.1"/>
    <property type="molecule type" value="Genomic_DNA"/>
</dbReference>
<dbReference type="RefSeq" id="WP_123847068.1">
    <property type="nucleotide sequence ID" value="NZ_RPDH01000002.1"/>
</dbReference>
<proteinExistence type="predicted"/>
<dbReference type="OrthoDB" id="1121502at2"/>
<keyword evidence="4" id="KW-1185">Reference proteome</keyword>
<dbReference type="Proteomes" id="UP000278351">
    <property type="component" value="Unassembled WGS sequence"/>
</dbReference>
<feature type="signal peptide" evidence="1">
    <location>
        <begin position="1"/>
        <end position="18"/>
    </location>
</feature>
<gene>
    <name evidence="3" type="ORF">EGT74_13430</name>
</gene>